<evidence type="ECO:0000256" key="4">
    <source>
        <dbReference type="ARBA" id="ARBA00004123"/>
    </source>
</evidence>
<evidence type="ECO:0000256" key="9">
    <source>
        <dbReference type="ARBA" id="ARBA00022833"/>
    </source>
</evidence>
<comment type="similarity">
    <text evidence="5">Belongs to the lariat debranching enzyme family.</text>
</comment>
<evidence type="ECO:0000256" key="10">
    <source>
        <dbReference type="ARBA" id="ARBA00023004"/>
    </source>
</evidence>
<dbReference type="SUPFAM" id="SSF56300">
    <property type="entry name" value="Metallo-dependent phosphatases"/>
    <property type="match status" value="1"/>
</dbReference>
<evidence type="ECO:0000259" key="14">
    <source>
        <dbReference type="SMART" id="SM01124"/>
    </source>
</evidence>
<dbReference type="PANTHER" id="PTHR12849">
    <property type="entry name" value="RNA LARIAT DEBRANCHING ENZYME"/>
    <property type="match status" value="1"/>
</dbReference>
<evidence type="ECO:0000256" key="11">
    <source>
        <dbReference type="ARBA" id="ARBA00023211"/>
    </source>
</evidence>
<dbReference type="Pfam" id="PF05011">
    <property type="entry name" value="DBR1"/>
    <property type="match status" value="1"/>
</dbReference>
<dbReference type="InterPro" id="IPR007708">
    <property type="entry name" value="DBR1_C"/>
</dbReference>
<dbReference type="SMART" id="SM01124">
    <property type="entry name" value="DBR1"/>
    <property type="match status" value="1"/>
</dbReference>
<evidence type="ECO:0000256" key="2">
    <source>
        <dbReference type="ARBA" id="ARBA00001947"/>
    </source>
</evidence>
<gene>
    <name evidence="15" type="ORF">PGQ11_008999</name>
</gene>
<evidence type="ECO:0000313" key="16">
    <source>
        <dbReference type="Proteomes" id="UP001390339"/>
    </source>
</evidence>
<comment type="cofactor">
    <cofactor evidence="2">
        <name>Zn(2+)</name>
        <dbReference type="ChEBI" id="CHEBI:29105"/>
    </cofactor>
</comment>
<feature type="region of interest" description="Disordered" evidence="13">
    <location>
        <begin position="583"/>
        <end position="639"/>
    </location>
</feature>
<comment type="cofactor">
    <cofactor evidence="1">
        <name>Mn(2+)</name>
        <dbReference type="ChEBI" id="CHEBI:29035"/>
    </cofactor>
</comment>
<keyword evidence="6" id="KW-0507">mRNA processing</keyword>
<feature type="region of interest" description="Disordered" evidence="13">
    <location>
        <begin position="321"/>
        <end position="392"/>
    </location>
</feature>
<evidence type="ECO:0000256" key="5">
    <source>
        <dbReference type="ARBA" id="ARBA00006045"/>
    </source>
</evidence>
<comment type="subcellular location">
    <subcellularLocation>
        <location evidence="4">Nucleus</location>
    </subcellularLocation>
</comment>
<keyword evidence="10" id="KW-0408">Iron</keyword>
<evidence type="ECO:0000256" key="13">
    <source>
        <dbReference type="SAM" id="MobiDB-lite"/>
    </source>
</evidence>
<keyword evidence="8" id="KW-0378">Hydrolase</keyword>
<evidence type="ECO:0000256" key="7">
    <source>
        <dbReference type="ARBA" id="ARBA00022723"/>
    </source>
</evidence>
<protein>
    <submittedName>
        <fullName evidence="15">Lariat debranching enzyme C-terminal domain-containing protein</fullName>
    </submittedName>
</protein>
<keyword evidence="9" id="KW-0862">Zinc</keyword>
<dbReference type="Proteomes" id="UP001390339">
    <property type="component" value="Unassembled WGS sequence"/>
</dbReference>
<evidence type="ECO:0000313" key="15">
    <source>
        <dbReference type="EMBL" id="KAK8862764.1"/>
    </source>
</evidence>
<evidence type="ECO:0000256" key="1">
    <source>
        <dbReference type="ARBA" id="ARBA00001936"/>
    </source>
</evidence>
<feature type="compositionally biased region" description="Acidic residues" evidence="13">
    <location>
        <begin position="351"/>
        <end position="366"/>
    </location>
</feature>
<keyword evidence="12" id="KW-0539">Nucleus</keyword>
<sequence>MLCRGVVQIFRRKSARATPRRWLSLQHHNQSTHYNRASNIQIKDGRRAILPTPSRAHLVCQLRSFKMASQKPLQEIGGVRVAFEGCGHGTLDAIYAGVQNAAKVRGWDKVDLLIIGGDFQAVRNVPDITVMSVPTKYRQLGDFPKYYSGAARAPIPTLFIGGNHEAASHLWELYYGGWVAHNIYYMGAANVLRFGPLRIAGMSGIWKGYNYNRPHIERLPFNGDDIKSFYHIREIDVRKLLQIREQVDVGVSHDWPRAIERHGDEAALFREKPFFANESRDGTLGSAAAAYVLDRLRPPYWLSAHMHCKFTAIKTFEAPKAGEDTVTSAEPQPAHIETPAPVSAESAANPDEIDLDMDDDEADADANPEPPKPEPQEAKPTATETTSTTATSIVPDELRAQLPAAFARPVSKPKTTPGQPVPPTITNTQTRFLALDKARPGNKFLQLSYLVPSIPAAATASTQEPTTPKLEYDPEWLAITRVFHQYLAFGGEDRDAKLPADLGEEAYKSMIDAERAWIEEHVVQPGKLAVPENFAITAPPMAADEVVPDLNHVNVQPEEYTNPQTAAFCALLELPNLWDASPEERAQRRRNGAPQSVPRRDRDGGGRGGGGRGGGRGGYGGHGRGRGGRGQGRGRGGWH</sequence>
<dbReference type="EMBL" id="JAPCWZ010000005">
    <property type="protein sequence ID" value="KAK8862764.1"/>
    <property type="molecule type" value="Genomic_DNA"/>
</dbReference>
<feature type="compositionally biased region" description="Low complexity" evidence="13">
    <location>
        <begin position="378"/>
        <end position="392"/>
    </location>
</feature>
<dbReference type="PANTHER" id="PTHR12849:SF0">
    <property type="entry name" value="LARIAT DEBRANCHING ENZYME"/>
    <property type="match status" value="1"/>
</dbReference>
<feature type="compositionally biased region" description="Gly residues" evidence="13">
    <location>
        <begin position="606"/>
        <end position="639"/>
    </location>
</feature>
<comment type="cofactor">
    <cofactor evidence="3">
        <name>Fe(2+)</name>
        <dbReference type="ChEBI" id="CHEBI:29033"/>
    </cofactor>
</comment>
<reference evidence="15 16" key="1">
    <citation type="journal article" date="2024" name="IMA Fungus">
        <title>Apiospora arundinis, a panoply of carbohydrate-active enzymes and secondary metabolites.</title>
        <authorList>
            <person name="Sorensen T."/>
            <person name="Petersen C."/>
            <person name="Muurmann A.T."/>
            <person name="Christiansen J.V."/>
            <person name="Brundto M.L."/>
            <person name="Overgaard C.K."/>
            <person name="Boysen A.T."/>
            <person name="Wollenberg R.D."/>
            <person name="Larsen T.O."/>
            <person name="Sorensen J.L."/>
            <person name="Nielsen K.L."/>
            <person name="Sondergaard T.E."/>
        </authorList>
    </citation>
    <scope>NUCLEOTIDE SEQUENCE [LARGE SCALE GENOMIC DNA]</scope>
    <source>
        <strain evidence="15 16">AAU 773</strain>
    </source>
</reference>
<keyword evidence="7" id="KW-0479">Metal-binding</keyword>
<comment type="caution">
    <text evidence="15">The sequence shown here is derived from an EMBL/GenBank/DDBJ whole genome shotgun (WGS) entry which is preliminary data.</text>
</comment>
<organism evidence="15 16">
    <name type="scientific">Apiospora arundinis</name>
    <dbReference type="NCBI Taxonomy" id="335852"/>
    <lineage>
        <taxon>Eukaryota</taxon>
        <taxon>Fungi</taxon>
        <taxon>Dikarya</taxon>
        <taxon>Ascomycota</taxon>
        <taxon>Pezizomycotina</taxon>
        <taxon>Sordariomycetes</taxon>
        <taxon>Xylariomycetidae</taxon>
        <taxon>Amphisphaeriales</taxon>
        <taxon>Apiosporaceae</taxon>
        <taxon>Apiospora</taxon>
    </lineage>
</organism>
<keyword evidence="11" id="KW-0464">Manganese</keyword>
<dbReference type="InterPro" id="IPR041816">
    <property type="entry name" value="Dbr1_N"/>
</dbReference>
<keyword evidence="16" id="KW-1185">Reference proteome</keyword>
<dbReference type="InterPro" id="IPR004843">
    <property type="entry name" value="Calcineurin-like_PHP"/>
</dbReference>
<evidence type="ECO:0000256" key="3">
    <source>
        <dbReference type="ARBA" id="ARBA00001954"/>
    </source>
</evidence>
<evidence type="ECO:0000256" key="8">
    <source>
        <dbReference type="ARBA" id="ARBA00022801"/>
    </source>
</evidence>
<dbReference type="InterPro" id="IPR029052">
    <property type="entry name" value="Metallo-depent_PP-like"/>
</dbReference>
<evidence type="ECO:0000256" key="6">
    <source>
        <dbReference type="ARBA" id="ARBA00022664"/>
    </source>
</evidence>
<proteinExistence type="inferred from homology"/>
<name>A0ABR2IHI7_9PEZI</name>
<feature type="domain" description="Lariat debranching enzyme C-terminal" evidence="14">
    <location>
        <begin position="421"/>
        <end position="578"/>
    </location>
</feature>
<dbReference type="Pfam" id="PF00149">
    <property type="entry name" value="Metallophos"/>
    <property type="match status" value="1"/>
</dbReference>
<accession>A0ABR2IHI7</accession>
<dbReference type="CDD" id="cd00844">
    <property type="entry name" value="MPP_Dbr1_N"/>
    <property type="match status" value="1"/>
</dbReference>
<evidence type="ECO:0000256" key="12">
    <source>
        <dbReference type="ARBA" id="ARBA00023242"/>
    </source>
</evidence>